<reference evidence="10 11" key="1">
    <citation type="submission" date="2019-03" db="EMBL/GenBank/DDBJ databases">
        <authorList>
            <person name="Yang Y."/>
        </authorList>
    </citation>
    <scope>NUCLEOTIDE SEQUENCE [LARGE SCALE GENOMIC DNA]</scope>
    <source>
        <strain evidence="10 11">ASL-1</strain>
    </source>
</reference>
<keyword evidence="5 6" id="KW-0143">Chaperone</keyword>
<organism evidence="10 11">
    <name type="scientific">Jeotgalibacillus salarius</name>
    <dbReference type="NCBI Taxonomy" id="546023"/>
    <lineage>
        <taxon>Bacteria</taxon>
        <taxon>Bacillati</taxon>
        <taxon>Bacillota</taxon>
        <taxon>Bacilli</taxon>
        <taxon>Bacillales</taxon>
        <taxon>Caryophanaceae</taxon>
        <taxon>Jeotgalibacillus</taxon>
    </lineage>
</organism>
<dbReference type="Pfam" id="PF06689">
    <property type="entry name" value="zf-C4_ClpX"/>
    <property type="match status" value="1"/>
</dbReference>
<keyword evidence="11" id="KW-1185">Reference proteome</keyword>
<dbReference type="SMART" id="SM01086">
    <property type="entry name" value="ClpB_D2-small"/>
    <property type="match status" value="1"/>
</dbReference>
<comment type="subunit">
    <text evidence="6">Component of the ClpX-ClpP complex. Forms a hexameric ring that, in the presence of ATP, binds to fourteen ClpP subunits assembled into a disk-like structure with a central cavity, resembling the structure of eukaryotic proteasomes.</text>
</comment>
<dbReference type="NCBIfam" id="TIGR00382">
    <property type="entry name" value="clpX"/>
    <property type="match status" value="1"/>
</dbReference>
<evidence type="ECO:0000259" key="9">
    <source>
        <dbReference type="PROSITE" id="PS51902"/>
    </source>
</evidence>
<dbReference type="InterPro" id="IPR019489">
    <property type="entry name" value="Clp_ATPase_C"/>
</dbReference>
<evidence type="ECO:0000313" key="11">
    <source>
        <dbReference type="Proteomes" id="UP000297776"/>
    </source>
</evidence>
<dbReference type="RefSeq" id="WP_134381617.1">
    <property type="nucleotide sequence ID" value="NZ_SORX01000005.1"/>
</dbReference>
<name>A0A4Y8LH96_9BACL</name>
<keyword evidence="10" id="KW-0378">Hydrolase</keyword>
<dbReference type="SMART" id="SM00994">
    <property type="entry name" value="zf-C4_ClpX"/>
    <property type="match status" value="1"/>
</dbReference>
<dbReference type="InterPro" id="IPR003959">
    <property type="entry name" value="ATPase_AAA_core"/>
</dbReference>
<dbReference type="InterPro" id="IPR004487">
    <property type="entry name" value="Clp_protease_ATP-bd_su_ClpX"/>
</dbReference>
<keyword evidence="10" id="KW-0645">Protease</keyword>
<dbReference type="OrthoDB" id="9804062at2"/>
<evidence type="ECO:0000256" key="8">
    <source>
        <dbReference type="SAM" id="MobiDB-lite"/>
    </source>
</evidence>
<gene>
    <name evidence="6 10" type="primary">clpX</name>
    <name evidence="10" type="ORF">E2626_10025</name>
</gene>
<dbReference type="GO" id="GO:0140662">
    <property type="term" value="F:ATP-dependent protein folding chaperone"/>
    <property type="evidence" value="ECO:0007669"/>
    <property type="project" value="InterPro"/>
</dbReference>
<dbReference type="Gene3D" id="3.40.50.300">
    <property type="entry name" value="P-loop containing nucleotide triphosphate hydrolases"/>
    <property type="match status" value="1"/>
</dbReference>
<feature type="region of interest" description="Disordered" evidence="8">
    <location>
        <begin position="403"/>
        <end position="423"/>
    </location>
</feature>
<evidence type="ECO:0000256" key="6">
    <source>
        <dbReference type="HAMAP-Rule" id="MF_00175"/>
    </source>
</evidence>
<dbReference type="SUPFAM" id="SSF57716">
    <property type="entry name" value="Glucocorticoid receptor-like (DNA-binding domain)"/>
    <property type="match status" value="1"/>
</dbReference>
<evidence type="ECO:0000256" key="7">
    <source>
        <dbReference type="PROSITE-ProRule" id="PRU01250"/>
    </source>
</evidence>
<dbReference type="GO" id="GO:0016887">
    <property type="term" value="F:ATP hydrolysis activity"/>
    <property type="evidence" value="ECO:0007669"/>
    <property type="project" value="InterPro"/>
</dbReference>
<dbReference type="GO" id="GO:0008270">
    <property type="term" value="F:zinc ion binding"/>
    <property type="evidence" value="ECO:0007669"/>
    <property type="project" value="UniProtKB-UniRule"/>
</dbReference>
<dbReference type="PANTHER" id="PTHR48102:SF7">
    <property type="entry name" value="ATP-DEPENDENT CLP PROTEASE ATP-BINDING SUBUNIT CLPX-LIKE, MITOCHONDRIAL"/>
    <property type="match status" value="1"/>
</dbReference>
<dbReference type="InterPro" id="IPR059188">
    <property type="entry name" value="Znf_CLPX-like"/>
</dbReference>
<dbReference type="Pfam" id="PF10431">
    <property type="entry name" value="ClpB_D2-small"/>
    <property type="match status" value="1"/>
</dbReference>
<dbReference type="Proteomes" id="UP000297776">
    <property type="component" value="Unassembled WGS sequence"/>
</dbReference>
<evidence type="ECO:0000313" key="10">
    <source>
        <dbReference type="EMBL" id="TFE00994.1"/>
    </source>
</evidence>
<dbReference type="GO" id="GO:0051082">
    <property type="term" value="F:unfolded protein binding"/>
    <property type="evidence" value="ECO:0007669"/>
    <property type="project" value="UniProtKB-UniRule"/>
</dbReference>
<comment type="caution">
    <text evidence="10">The sequence shown here is derived from an EMBL/GenBank/DDBJ whole genome shotgun (WGS) entry which is preliminary data.</text>
</comment>
<dbReference type="Gene3D" id="6.20.220.10">
    <property type="entry name" value="ClpX chaperone, C4-type zinc finger domain"/>
    <property type="match status" value="1"/>
</dbReference>
<dbReference type="GO" id="GO:0051603">
    <property type="term" value="P:proteolysis involved in protein catabolic process"/>
    <property type="evidence" value="ECO:0007669"/>
    <property type="project" value="TreeGrafter"/>
</dbReference>
<dbReference type="FunFam" id="3.40.50.300:FF:000005">
    <property type="entry name" value="ATP-dependent Clp protease ATP-binding subunit ClpX"/>
    <property type="match status" value="1"/>
</dbReference>
<keyword evidence="4 6" id="KW-0067">ATP-binding</keyword>
<comment type="similarity">
    <text evidence="6 7">Belongs to the ClpX chaperone family.</text>
</comment>
<feature type="binding site" evidence="6 7">
    <location>
        <position position="35"/>
    </location>
    <ligand>
        <name>Zn(2+)</name>
        <dbReference type="ChEBI" id="CHEBI:29105"/>
    </ligand>
</feature>
<dbReference type="GO" id="GO:0046983">
    <property type="term" value="F:protein dimerization activity"/>
    <property type="evidence" value="ECO:0007669"/>
    <property type="project" value="UniProtKB-UniRule"/>
</dbReference>
<dbReference type="Gene3D" id="1.10.8.60">
    <property type="match status" value="1"/>
</dbReference>
<dbReference type="PROSITE" id="PS51902">
    <property type="entry name" value="CLPX_ZB"/>
    <property type="match status" value="1"/>
</dbReference>
<dbReference type="GO" id="GO:0051301">
    <property type="term" value="P:cell division"/>
    <property type="evidence" value="ECO:0007669"/>
    <property type="project" value="TreeGrafter"/>
</dbReference>
<feature type="compositionally biased region" description="Acidic residues" evidence="8">
    <location>
        <begin position="414"/>
        <end position="423"/>
    </location>
</feature>
<feature type="binding site" evidence="6 7">
    <location>
        <position position="16"/>
    </location>
    <ligand>
        <name>Zn(2+)</name>
        <dbReference type="ChEBI" id="CHEBI:29105"/>
    </ligand>
</feature>
<protein>
    <recommendedName>
        <fullName evidence="6">ATP-dependent Clp protease ATP-binding subunit ClpX</fullName>
    </recommendedName>
</protein>
<feature type="binding site" evidence="6">
    <location>
        <begin position="117"/>
        <end position="124"/>
    </location>
    <ligand>
        <name>ATP</name>
        <dbReference type="ChEBI" id="CHEBI:30616"/>
    </ligand>
</feature>
<dbReference type="CDD" id="cd19497">
    <property type="entry name" value="RecA-like_ClpX"/>
    <property type="match status" value="1"/>
</dbReference>
<evidence type="ECO:0000256" key="2">
    <source>
        <dbReference type="ARBA" id="ARBA00022741"/>
    </source>
</evidence>
<dbReference type="InterPro" id="IPR010603">
    <property type="entry name" value="Znf_CppX_C4"/>
</dbReference>
<dbReference type="NCBIfam" id="NF003745">
    <property type="entry name" value="PRK05342.1"/>
    <property type="match status" value="1"/>
</dbReference>
<dbReference type="InterPro" id="IPR046425">
    <property type="entry name" value="ClpX_bact"/>
</dbReference>
<sequence length="423" mass="46880">MFKFNDEKGQLKCSFCGKTQEQVRKLVAGPGVYICDECIELCTEIVEEELGTEEEVEFKDVPKPKEILSILGDYVIGQERAKKSLSVAVYNHYKRIKSNSKVDDVELSKSNICLIGPTGSGKTLLAQTLARILNVPFAIADATSLTEAGYVGEDVENILLKLIQAADYDVERAEKGIIYIDEIDKVARKSENPSITRDVSGEGVQQALLKILEGTTASVPPQGGRKHPHQEFIQIDTTNILFIVGGAFDGVDQIIKRRLGQKVIGFGSGESKGDLTERELLSKLVPEDLLKFGLIPEFIGRLPVTATLETLDEEALISILTQPKNALVKQYQKMLELDDVELEFEDEALREISKKAIERKTGARGLRSIIENLMLDVMFDLPSREEIKKCIITPGAVAQTERPILQREDGSEINLDDEEKTSA</sequence>
<dbReference type="AlphaFoldDB" id="A0A4Y8LH96"/>
<dbReference type="InterPro" id="IPR027417">
    <property type="entry name" value="P-loop_NTPase"/>
</dbReference>
<dbReference type="EMBL" id="SORX01000005">
    <property type="protein sequence ID" value="TFE00994.1"/>
    <property type="molecule type" value="Genomic_DNA"/>
</dbReference>
<dbReference type="HAMAP" id="MF_00175">
    <property type="entry name" value="ClpX"/>
    <property type="match status" value="1"/>
</dbReference>
<feature type="binding site" evidence="6 7">
    <location>
        <position position="38"/>
    </location>
    <ligand>
        <name>Zn(2+)</name>
        <dbReference type="ChEBI" id="CHEBI:29105"/>
    </ligand>
</feature>
<dbReference type="Pfam" id="PF07724">
    <property type="entry name" value="AAA_2"/>
    <property type="match status" value="1"/>
</dbReference>
<dbReference type="InterPro" id="IPR038366">
    <property type="entry name" value="Znf_CppX_C4_sf"/>
</dbReference>
<evidence type="ECO:0000256" key="5">
    <source>
        <dbReference type="ARBA" id="ARBA00023186"/>
    </source>
</evidence>
<feature type="domain" description="ClpX-type ZB" evidence="9">
    <location>
        <begin position="1"/>
        <end position="54"/>
    </location>
</feature>
<dbReference type="InterPro" id="IPR050052">
    <property type="entry name" value="ATP-dep_Clp_protease_ClpX"/>
</dbReference>
<dbReference type="GO" id="GO:0005524">
    <property type="term" value="F:ATP binding"/>
    <property type="evidence" value="ECO:0007669"/>
    <property type="project" value="UniProtKB-UniRule"/>
</dbReference>
<evidence type="ECO:0000256" key="4">
    <source>
        <dbReference type="ARBA" id="ARBA00022840"/>
    </source>
</evidence>
<dbReference type="FunFam" id="1.10.8.60:FF:000002">
    <property type="entry name" value="ATP-dependent Clp protease ATP-binding subunit ClpX"/>
    <property type="match status" value="1"/>
</dbReference>
<dbReference type="GO" id="GO:0009376">
    <property type="term" value="C:HslUV protease complex"/>
    <property type="evidence" value="ECO:0007669"/>
    <property type="project" value="TreeGrafter"/>
</dbReference>
<keyword evidence="2 6" id="KW-0547">Nucleotide-binding</keyword>
<evidence type="ECO:0000256" key="3">
    <source>
        <dbReference type="ARBA" id="ARBA00022833"/>
    </source>
</evidence>
<feature type="binding site" evidence="6 7">
    <location>
        <position position="13"/>
    </location>
    <ligand>
        <name>Zn(2+)</name>
        <dbReference type="ChEBI" id="CHEBI:29105"/>
    </ligand>
</feature>
<dbReference type="PANTHER" id="PTHR48102">
    <property type="entry name" value="ATP-DEPENDENT CLP PROTEASE ATP-BINDING SUBUNIT CLPX-LIKE, MITOCHONDRIAL-RELATED"/>
    <property type="match status" value="1"/>
</dbReference>
<dbReference type="SMART" id="SM00382">
    <property type="entry name" value="AAA"/>
    <property type="match status" value="1"/>
</dbReference>
<keyword evidence="1 6" id="KW-0479">Metal-binding</keyword>
<comment type="function">
    <text evidence="6">ATP-dependent specificity component of the Clp protease. It directs the protease to specific substrates. Can perform chaperone functions in the absence of ClpP.</text>
</comment>
<proteinExistence type="inferred from homology"/>
<accession>A0A4Y8LH96</accession>
<keyword evidence="3 6" id="KW-0862">Zinc</keyword>
<dbReference type="GO" id="GO:0008233">
    <property type="term" value="F:peptidase activity"/>
    <property type="evidence" value="ECO:0007669"/>
    <property type="project" value="UniProtKB-KW"/>
</dbReference>
<dbReference type="InterPro" id="IPR003593">
    <property type="entry name" value="AAA+_ATPase"/>
</dbReference>
<dbReference type="SUPFAM" id="SSF52540">
    <property type="entry name" value="P-loop containing nucleoside triphosphate hydrolases"/>
    <property type="match status" value="1"/>
</dbReference>
<evidence type="ECO:0000256" key="1">
    <source>
        <dbReference type="ARBA" id="ARBA00022723"/>
    </source>
</evidence>